<gene>
    <name evidence="4" type="ORF">IAB51_09375</name>
</gene>
<dbReference type="PROSITE" id="PS51186">
    <property type="entry name" value="GNAT"/>
    <property type="match status" value="1"/>
</dbReference>
<dbReference type="PANTHER" id="PTHR43072:SF23">
    <property type="entry name" value="UPF0039 PROTEIN C11D3.02C"/>
    <property type="match status" value="1"/>
</dbReference>
<evidence type="ECO:0000313" key="5">
    <source>
        <dbReference type="Proteomes" id="UP000824002"/>
    </source>
</evidence>
<organism evidence="4 5">
    <name type="scientific">Candidatus Merdivicinus excrementipullorum</name>
    <dbReference type="NCBI Taxonomy" id="2840867"/>
    <lineage>
        <taxon>Bacteria</taxon>
        <taxon>Bacillati</taxon>
        <taxon>Bacillota</taxon>
        <taxon>Clostridia</taxon>
        <taxon>Eubacteriales</taxon>
        <taxon>Oscillospiraceae</taxon>
        <taxon>Oscillospiraceae incertae sedis</taxon>
        <taxon>Candidatus Merdivicinus</taxon>
    </lineage>
</organism>
<keyword evidence="2" id="KW-0012">Acyltransferase</keyword>
<dbReference type="Proteomes" id="UP000824002">
    <property type="component" value="Unassembled WGS sequence"/>
</dbReference>
<dbReference type="PANTHER" id="PTHR43072">
    <property type="entry name" value="N-ACETYLTRANSFERASE"/>
    <property type="match status" value="1"/>
</dbReference>
<feature type="domain" description="N-acetyltransferase" evidence="3">
    <location>
        <begin position="2"/>
        <end position="162"/>
    </location>
</feature>
<sequence>MHSIRMASGNDAQALLDIYNQYIETPVTFEYTLPSREEFQSRIRETSREYPYLVLEQDGQIVGYAYAHRRGERAAYRWCAELSVYLDQNSRGKGLGRQLYQTLFALLRLQNIQSVYACITVPNPRSIGLHRSLGFEEAGRWPKAGYKNGGWHDVLWMMKEIGPHPDIPAPFRPIREIPPEEIARILREALR</sequence>
<dbReference type="CDD" id="cd04301">
    <property type="entry name" value="NAT_SF"/>
    <property type="match status" value="1"/>
</dbReference>
<keyword evidence="1" id="KW-0808">Transferase</keyword>
<dbReference type="AlphaFoldDB" id="A0A9D1K0Q8"/>
<dbReference type="SUPFAM" id="SSF55729">
    <property type="entry name" value="Acyl-CoA N-acyltransferases (Nat)"/>
    <property type="match status" value="1"/>
</dbReference>
<reference evidence="4" key="2">
    <citation type="journal article" date="2021" name="PeerJ">
        <title>Extensive microbial diversity within the chicken gut microbiome revealed by metagenomics and culture.</title>
        <authorList>
            <person name="Gilroy R."/>
            <person name="Ravi A."/>
            <person name="Getino M."/>
            <person name="Pursley I."/>
            <person name="Horton D.L."/>
            <person name="Alikhan N.F."/>
            <person name="Baker D."/>
            <person name="Gharbi K."/>
            <person name="Hall N."/>
            <person name="Watson M."/>
            <person name="Adriaenssens E.M."/>
            <person name="Foster-Nyarko E."/>
            <person name="Jarju S."/>
            <person name="Secka A."/>
            <person name="Antonio M."/>
            <person name="Oren A."/>
            <person name="Chaudhuri R.R."/>
            <person name="La Ragione R."/>
            <person name="Hildebrand F."/>
            <person name="Pallen M.J."/>
        </authorList>
    </citation>
    <scope>NUCLEOTIDE SEQUENCE</scope>
    <source>
        <strain evidence="4">CHK199-13235</strain>
    </source>
</reference>
<dbReference type="Gene3D" id="3.40.630.30">
    <property type="match status" value="1"/>
</dbReference>
<protein>
    <submittedName>
        <fullName evidence="4">N-acetyltransferase</fullName>
    </submittedName>
</protein>
<comment type="caution">
    <text evidence="4">The sequence shown here is derived from an EMBL/GenBank/DDBJ whole genome shotgun (WGS) entry which is preliminary data.</text>
</comment>
<name>A0A9D1K0Q8_9FIRM</name>
<dbReference type="Pfam" id="PF13420">
    <property type="entry name" value="Acetyltransf_4"/>
    <property type="match status" value="1"/>
</dbReference>
<evidence type="ECO:0000259" key="3">
    <source>
        <dbReference type="PROSITE" id="PS51186"/>
    </source>
</evidence>
<dbReference type="GO" id="GO:0016747">
    <property type="term" value="F:acyltransferase activity, transferring groups other than amino-acyl groups"/>
    <property type="evidence" value="ECO:0007669"/>
    <property type="project" value="InterPro"/>
</dbReference>
<dbReference type="InterPro" id="IPR016181">
    <property type="entry name" value="Acyl_CoA_acyltransferase"/>
</dbReference>
<evidence type="ECO:0000313" key="4">
    <source>
        <dbReference type="EMBL" id="HIS77002.1"/>
    </source>
</evidence>
<reference evidence="4" key="1">
    <citation type="submission" date="2020-10" db="EMBL/GenBank/DDBJ databases">
        <authorList>
            <person name="Gilroy R."/>
        </authorList>
    </citation>
    <scope>NUCLEOTIDE SEQUENCE</scope>
    <source>
        <strain evidence="4">CHK199-13235</strain>
    </source>
</reference>
<accession>A0A9D1K0Q8</accession>
<proteinExistence type="predicted"/>
<dbReference type="InterPro" id="IPR000182">
    <property type="entry name" value="GNAT_dom"/>
</dbReference>
<dbReference type="EMBL" id="DVJP01000062">
    <property type="protein sequence ID" value="HIS77002.1"/>
    <property type="molecule type" value="Genomic_DNA"/>
</dbReference>
<evidence type="ECO:0000256" key="1">
    <source>
        <dbReference type="ARBA" id="ARBA00022679"/>
    </source>
</evidence>
<evidence type="ECO:0000256" key="2">
    <source>
        <dbReference type="ARBA" id="ARBA00023315"/>
    </source>
</evidence>